<proteinExistence type="predicted"/>
<organism evidence="2 3">
    <name type="scientific">[Actinobacillus] rossii</name>
    <dbReference type="NCBI Taxonomy" id="123820"/>
    <lineage>
        <taxon>Bacteria</taxon>
        <taxon>Pseudomonadati</taxon>
        <taxon>Pseudomonadota</taxon>
        <taxon>Gammaproteobacteria</taxon>
        <taxon>Pasteurellales</taxon>
        <taxon>Pasteurellaceae</taxon>
    </lineage>
</organism>
<name>A0A380TYM3_9PAST</name>
<accession>A0A380TYM3</accession>
<gene>
    <name evidence="1" type="ORF">NCTC10801_00035</name>
    <name evidence="2" type="ORF">NCTC10801_02038</name>
</gene>
<reference evidence="2 3" key="1">
    <citation type="submission" date="2018-06" db="EMBL/GenBank/DDBJ databases">
        <authorList>
            <consortium name="Pathogen Informatics"/>
            <person name="Doyle S."/>
        </authorList>
    </citation>
    <scope>NUCLEOTIDE SEQUENCE [LARGE SCALE GENOMIC DNA]</scope>
    <source>
        <strain evidence="2 3">NCTC10801</strain>
    </source>
</reference>
<protein>
    <submittedName>
        <fullName evidence="2">Uncharacterized protein</fullName>
    </submittedName>
</protein>
<sequence length="85" mass="9615">MKRVIKEIFILATFSLVIILATVLANKAVATTPQETCDIKGGIWTKTYCAPPDMNDEEITYAQHYTILKEIEMREVKNGIVQVEN</sequence>
<evidence type="ECO:0000313" key="1">
    <source>
        <dbReference type="EMBL" id="SSX81851.1"/>
    </source>
</evidence>
<dbReference type="EMBL" id="UFRQ01000002">
    <property type="protein sequence ID" value="SSX81851.1"/>
    <property type="molecule type" value="Genomic_DNA"/>
</dbReference>
<evidence type="ECO:0000313" key="2">
    <source>
        <dbReference type="EMBL" id="SUT93763.1"/>
    </source>
</evidence>
<dbReference type="OrthoDB" id="9857770at2"/>
<dbReference type="AlphaFoldDB" id="A0A380TYM3"/>
<keyword evidence="3" id="KW-1185">Reference proteome</keyword>
<evidence type="ECO:0000313" key="3">
    <source>
        <dbReference type="Proteomes" id="UP000254649"/>
    </source>
</evidence>
<dbReference type="EMBL" id="UFRQ01000003">
    <property type="protein sequence ID" value="SUT93763.1"/>
    <property type="molecule type" value="Genomic_DNA"/>
</dbReference>
<dbReference type="Proteomes" id="UP000254649">
    <property type="component" value="Unassembled WGS sequence"/>
</dbReference>